<dbReference type="Gene3D" id="3.90.550.10">
    <property type="entry name" value="Spore Coat Polysaccharide Biosynthesis Protein SpsA, Chain A"/>
    <property type="match status" value="1"/>
</dbReference>
<sequence length="311" mass="34738">MKNALQNFVQRQGTAALAARFGGKDGIAISVLCLTRDSASYLDLCLGALENQSLPRSRFEVLVGDWGCFDDTNEVLSHFDGCGHLNLRAESISRDESEARAWNYLIEKARGGILLFLGDNLIAHPPLLVQHLMAHLEGESLICSAPMPHVHSHVFPIQSFPVPDLRPSPLVSSGQAQWMEYLAPLVCSLDPIIEIQPTSWLDFDLSHASVRRETWVKVGPFRGEIPKEDFGSWGLLSRDFSVRAYKQGVNSRPLPSPAAWQGLKPNFVVDVSLAHRHLQRFFSHHTELDRPTLEPQLHERFLPSALPAWSV</sequence>
<comment type="caution">
    <text evidence="1">The sequence shown here is derived from an EMBL/GenBank/DDBJ whole genome shotgun (WGS) entry which is preliminary data.</text>
</comment>
<proteinExistence type="predicted"/>
<name>A0A2S8SNZ4_9BACT</name>
<dbReference type="AlphaFoldDB" id="A0A2S8SNZ4"/>
<dbReference type="SUPFAM" id="SSF53448">
    <property type="entry name" value="Nucleotide-diphospho-sugar transferases"/>
    <property type="match status" value="1"/>
</dbReference>
<evidence type="ECO:0008006" key="3">
    <source>
        <dbReference type="Google" id="ProtNLM"/>
    </source>
</evidence>
<dbReference type="InterPro" id="IPR029044">
    <property type="entry name" value="Nucleotide-diphossugar_trans"/>
</dbReference>
<evidence type="ECO:0000313" key="1">
    <source>
        <dbReference type="EMBL" id="PQV62511.1"/>
    </source>
</evidence>
<protein>
    <recommendedName>
        <fullName evidence="3">Glycosyl transferase family 2</fullName>
    </recommendedName>
</protein>
<dbReference type="EMBL" id="NIGF01000031">
    <property type="protein sequence ID" value="PQV62511.1"/>
    <property type="molecule type" value="Genomic_DNA"/>
</dbReference>
<dbReference type="CDD" id="cd00761">
    <property type="entry name" value="Glyco_tranf_GTA_type"/>
    <property type="match status" value="1"/>
</dbReference>
<accession>A0A2S8SNZ4</accession>
<reference evidence="1 2" key="1">
    <citation type="journal article" date="2018" name="Syst. Appl. Microbiol.">
        <title>Abditibacterium utsteinense sp. nov., the first cultivated member of candidate phylum FBP, isolated from ice-free Antarctic soil samples.</title>
        <authorList>
            <person name="Tahon G."/>
            <person name="Tytgat B."/>
            <person name="Lebbe L."/>
            <person name="Carlier A."/>
            <person name="Willems A."/>
        </authorList>
    </citation>
    <scope>NUCLEOTIDE SEQUENCE [LARGE SCALE GENOMIC DNA]</scope>
    <source>
        <strain evidence="1 2">LMG 29911</strain>
    </source>
</reference>
<dbReference type="InParanoid" id="A0A2S8SNZ4"/>
<keyword evidence="2" id="KW-1185">Reference proteome</keyword>
<gene>
    <name evidence="1" type="ORF">B1R32_13124</name>
</gene>
<organism evidence="1 2">
    <name type="scientific">Abditibacterium utsteinense</name>
    <dbReference type="NCBI Taxonomy" id="1960156"/>
    <lineage>
        <taxon>Bacteria</taxon>
        <taxon>Pseudomonadati</taxon>
        <taxon>Abditibacteriota</taxon>
        <taxon>Abditibacteriia</taxon>
        <taxon>Abditibacteriales</taxon>
        <taxon>Abditibacteriaceae</taxon>
        <taxon>Abditibacterium</taxon>
    </lineage>
</organism>
<evidence type="ECO:0000313" key="2">
    <source>
        <dbReference type="Proteomes" id="UP000237684"/>
    </source>
</evidence>
<dbReference type="Proteomes" id="UP000237684">
    <property type="component" value="Unassembled WGS sequence"/>
</dbReference>